<organism evidence="1 2">
    <name type="scientific">Orlajensenia leifsoniae</name>
    <dbReference type="NCBI Taxonomy" id="2561933"/>
    <lineage>
        <taxon>Bacteria</taxon>
        <taxon>Bacillati</taxon>
        <taxon>Actinomycetota</taxon>
        <taxon>Actinomycetes</taxon>
        <taxon>Micrococcales</taxon>
        <taxon>Microbacteriaceae</taxon>
        <taxon>Orlajensenia</taxon>
    </lineage>
</organism>
<dbReference type="EMBL" id="SPQZ01000002">
    <property type="protein sequence ID" value="TFV98938.1"/>
    <property type="molecule type" value="Genomic_DNA"/>
</dbReference>
<name>A0A4Y9R486_9MICO</name>
<dbReference type="PANTHER" id="PTHR36439:SF1">
    <property type="entry name" value="DUF1697 DOMAIN-CONTAINING PROTEIN"/>
    <property type="match status" value="1"/>
</dbReference>
<comment type="caution">
    <text evidence="1">The sequence shown here is derived from an EMBL/GenBank/DDBJ whole genome shotgun (WGS) entry which is preliminary data.</text>
</comment>
<evidence type="ECO:0000313" key="1">
    <source>
        <dbReference type="EMBL" id="TFV98938.1"/>
    </source>
</evidence>
<gene>
    <name evidence="1" type="ORF">E4M00_05415</name>
</gene>
<keyword evidence="2" id="KW-1185">Reference proteome</keyword>
<dbReference type="PANTHER" id="PTHR36439">
    <property type="entry name" value="BLL4334 PROTEIN"/>
    <property type="match status" value="1"/>
</dbReference>
<sequence>MAAKRYVALLRGINVNGVKILSVDLAELFRTLGFTEVKTVLASGNVRFDSETTDAAARDAATLKATIETALRERFGYDAWIVLVSLPDLEAVVEAFPFDAERDGWHPYVLFGSDDAVLAELTGLGSDLDAADDVIAPGKHVIYWHNRRDVGVDSAFSKIAAKARYRSTTTNRNLRTLRKLLA</sequence>
<evidence type="ECO:0000313" key="2">
    <source>
        <dbReference type="Proteomes" id="UP000298127"/>
    </source>
</evidence>
<dbReference type="AlphaFoldDB" id="A0A4Y9R486"/>
<accession>A0A4Y9R486</accession>
<dbReference type="Gene3D" id="3.30.70.1260">
    <property type="entry name" value="bacterial protein sp0830 like"/>
    <property type="match status" value="1"/>
</dbReference>
<dbReference type="Gene3D" id="3.30.70.1280">
    <property type="entry name" value="SP0830-like domains"/>
    <property type="match status" value="1"/>
</dbReference>
<dbReference type="RefSeq" id="WP_135119451.1">
    <property type="nucleotide sequence ID" value="NZ_SPQZ01000002.1"/>
</dbReference>
<dbReference type="PIRSF" id="PIRSF008502">
    <property type="entry name" value="UCP008502"/>
    <property type="match status" value="1"/>
</dbReference>
<dbReference type="Pfam" id="PF08002">
    <property type="entry name" value="DUF1697"/>
    <property type="match status" value="1"/>
</dbReference>
<protein>
    <submittedName>
        <fullName evidence="1">DUF1697 domain-containing protein</fullName>
    </submittedName>
</protein>
<dbReference type="InterPro" id="IPR012545">
    <property type="entry name" value="DUF1697"/>
</dbReference>
<proteinExistence type="predicted"/>
<reference evidence="1 2" key="1">
    <citation type="journal article" date="2018" name="J. Microbiol.">
        <title>Leifsonia flava sp. nov., a novel actinobacterium isolated from the rhizosphere of Aquilegia viridiflora.</title>
        <authorList>
            <person name="Cai Y."/>
            <person name="Tao W.Z."/>
            <person name="Ma Y.J."/>
            <person name="Cheng J."/>
            <person name="Zhang M.Y."/>
            <person name="Zhang Y.X."/>
        </authorList>
    </citation>
    <scope>NUCLEOTIDE SEQUENCE [LARGE SCALE GENOMIC DNA]</scope>
    <source>
        <strain evidence="1 2">SYP-B2174</strain>
    </source>
</reference>
<dbReference type="SUPFAM" id="SSF160379">
    <property type="entry name" value="SP0830-like"/>
    <property type="match status" value="1"/>
</dbReference>
<dbReference type="Proteomes" id="UP000298127">
    <property type="component" value="Unassembled WGS sequence"/>
</dbReference>